<feature type="transmembrane region" description="Helical" evidence="1">
    <location>
        <begin position="44"/>
        <end position="65"/>
    </location>
</feature>
<dbReference type="OrthoDB" id="3830771at2"/>
<dbReference type="EMBL" id="QYRP01000002">
    <property type="protein sequence ID" value="RJS46852.1"/>
    <property type="molecule type" value="Genomic_DNA"/>
</dbReference>
<gene>
    <name evidence="3" type="ORF">D4739_11930</name>
</gene>
<keyword evidence="1" id="KW-1133">Transmembrane helix</keyword>
<feature type="transmembrane region" description="Helical" evidence="1">
    <location>
        <begin position="12"/>
        <end position="32"/>
    </location>
</feature>
<dbReference type="RefSeq" id="WP_120060823.1">
    <property type="nucleotide sequence ID" value="NZ_QYRP01000002.1"/>
</dbReference>
<dbReference type="Pfam" id="PF09990">
    <property type="entry name" value="DUF2231"/>
    <property type="match status" value="1"/>
</dbReference>
<keyword evidence="4" id="KW-1185">Reference proteome</keyword>
<keyword evidence="1" id="KW-0472">Membrane</keyword>
<dbReference type="InterPro" id="IPR019251">
    <property type="entry name" value="DUF2231_TM"/>
</dbReference>
<reference evidence="4" key="1">
    <citation type="submission" date="2018-09" db="EMBL/GenBank/DDBJ databases">
        <authorList>
            <person name="Zhu H."/>
        </authorList>
    </citation>
    <scope>NUCLEOTIDE SEQUENCE [LARGE SCALE GENOMIC DNA]</scope>
    <source>
        <strain evidence="4">K1W22B-1</strain>
    </source>
</reference>
<evidence type="ECO:0000259" key="2">
    <source>
        <dbReference type="Pfam" id="PF09990"/>
    </source>
</evidence>
<evidence type="ECO:0000313" key="4">
    <source>
        <dbReference type="Proteomes" id="UP000276542"/>
    </source>
</evidence>
<feature type="domain" description="DUF2231" evidence="2">
    <location>
        <begin position="5"/>
        <end position="149"/>
    </location>
</feature>
<sequence>MSIDGLPIHPLVVHAAVMLTPVAALLAIVYAAVPRWRRLLRHPLALAALGAAGAVEVAFLSGRAFIEDVPALADAVDVHAVWGERLLWCAWVLAVVSVLAWWALPVPGGRGGKGAAVDVAVRVALVVAALVVLVVVVRTGHSGSTAVWGGILGQ</sequence>
<organism evidence="3 4">
    <name type="scientific">Nocardioides cavernaquae</name>
    <dbReference type="NCBI Taxonomy" id="2321396"/>
    <lineage>
        <taxon>Bacteria</taxon>
        <taxon>Bacillati</taxon>
        <taxon>Actinomycetota</taxon>
        <taxon>Actinomycetes</taxon>
        <taxon>Propionibacteriales</taxon>
        <taxon>Nocardioidaceae</taxon>
        <taxon>Nocardioides</taxon>
    </lineage>
</organism>
<evidence type="ECO:0000313" key="3">
    <source>
        <dbReference type="EMBL" id="RJS46852.1"/>
    </source>
</evidence>
<evidence type="ECO:0000256" key="1">
    <source>
        <dbReference type="SAM" id="Phobius"/>
    </source>
</evidence>
<dbReference type="Proteomes" id="UP000276542">
    <property type="component" value="Unassembled WGS sequence"/>
</dbReference>
<keyword evidence="1" id="KW-0812">Transmembrane</keyword>
<name>A0A3A5H8V5_9ACTN</name>
<dbReference type="AlphaFoldDB" id="A0A3A5H8V5"/>
<feature type="transmembrane region" description="Helical" evidence="1">
    <location>
        <begin position="85"/>
        <end position="104"/>
    </location>
</feature>
<proteinExistence type="predicted"/>
<comment type="caution">
    <text evidence="3">The sequence shown here is derived from an EMBL/GenBank/DDBJ whole genome shotgun (WGS) entry which is preliminary data.</text>
</comment>
<protein>
    <recommendedName>
        <fullName evidence="2">DUF2231 domain-containing protein</fullName>
    </recommendedName>
</protein>
<accession>A0A3A5H8V5</accession>
<feature type="transmembrane region" description="Helical" evidence="1">
    <location>
        <begin position="116"/>
        <end position="137"/>
    </location>
</feature>